<dbReference type="EMBL" id="LXQA010009297">
    <property type="protein sequence ID" value="MCH85873.1"/>
    <property type="molecule type" value="Genomic_DNA"/>
</dbReference>
<dbReference type="AlphaFoldDB" id="A0A392MFC5"/>
<comment type="caution">
    <text evidence="1">The sequence shown here is derived from an EMBL/GenBank/DDBJ whole genome shotgun (WGS) entry which is preliminary data.</text>
</comment>
<organism evidence="1 2">
    <name type="scientific">Trifolium medium</name>
    <dbReference type="NCBI Taxonomy" id="97028"/>
    <lineage>
        <taxon>Eukaryota</taxon>
        <taxon>Viridiplantae</taxon>
        <taxon>Streptophyta</taxon>
        <taxon>Embryophyta</taxon>
        <taxon>Tracheophyta</taxon>
        <taxon>Spermatophyta</taxon>
        <taxon>Magnoliopsida</taxon>
        <taxon>eudicotyledons</taxon>
        <taxon>Gunneridae</taxon>
        <taxon>Pentapetalae</taxon>
        <taxon>rosids</taxon>
        <taxon>fabids</taxon>
        <taxon>Fabales</taxon>
        <taxon>Fabaceae</taxon>
        <taxon>Papilionoideae</taxon>
        <taxon>50 kb inversion clade</taxon>
        <taxon>NPAAA clade</taxon>
        <taxon>Hologalegina</taxon>
        <taxon>IRL clade</taxon>
        <taxon>Trifolieae</taxon>
        <taxon>Trifolium</taxon>
    </lineage>
</organism>
<name>A0A392MFC5_9FABA</name>
<evidence type="ECO:0000313" key="1">
    <source>
        <dbReference type="EMBL" id="MCH85873.1"/>
    </source>
</evidence>
<evidence type="ECO:0000313" key="2">
    <source>
        <dbReference type="Proteomes" id="UP000265520"/>
    </source>
</evidence>
<dbReference type="Proteomes" id="UP000265520">
    <property type="component" value="Unassembled WGS sequence"/>
</dbReference>
<keyword evidence="2" id="KW-1185">Reference proteome</keyword>
<protein>
    <submittedName>
        <fullName evidence="1">Transcription factor PIF3</fullName>
    </submittedName>
</protein>
<reference evidence="1 2" key="1">
    <citation type="journal article" date="2018" name="Front. Plant Sci.">
        <title>Red Clover (Trifolium pratense) and Zigzag Clover (T. medium) - A Picture of Genomic Similarities and Differences.</title>
        <authorList>
            <person name="Dluhosova J."/>
            <person name="Istvanek J."/>
            <person name="Nedelnik J."/>
            <person name="Repkova J."/>
        </authorList>
    </citation>
    <scope>NUCLEOTIDE SEQUENCE [LARGE SCALE GENOMIC DNA]</scope>
    <source>
        <strain evidence="2">cv. 10/8</strain>
        <tissue evidence="1">Leaf</tissue>
    </source>
</reference>
<proteinExistence type="predicted"/>
<feature type="non-terminal residue" evidence="1">
    <location>
        <position position="1"/>
    </location>
</feature>
<gene>
    <name evidence="1" type="ORF">A2U01_0006725</name>
</gene>
<sequence>KGKEAVEKCMEQTVVTSSVCSDNGTYRGSDDTNKKLKRKSLDSEWNNEDSSWTRRYRFEEKPFSKCTIYLKGDEEIKFTSLHNSILSPSTATLLERIIWEVALTVVVVLLRYWQQLKHSANQEISGFRALPML</sequence>
<accession>A0A392MFC5</accession>